<reference evidence="9" key="1">
    <citation type="submission" date="2024-10" db="EMBL/GenBank/DDBJ databases">
        <authorList>
            <person name="Ryan C."/>
        </authorList>
    </citation>
    <scope>NUCLEOTIDE SEQUENCE [LARGE SCALE GENOMIC DNA]</scope>
</reference>
<feature type="region of interest" description="Disordered" evidence="1">
    <location>
        <begin position="922"/>
        <end position="956"/>
    </location>
</feature>
<dbReference type="Pfam" id="PF24101">
    <property type="entry name" value="WHD_GTF3C1"/>
    <property type="match status" value="1"/>
</dbReference>
<dbReference type="InterPro" id="IPR056062">
    <property type="entry name" value="DUF7645"/>
</dbReference>
<evidence type="ECO:0008006" key="11">
    <source>
        <dbReference type="Google" id="ProtNLM"/>
    </source>
</evidence>
<proteinExistence type="predicted"/>
<dbReference type="InterPro" id="IPR056063">
    <property type="entry name" value="DUF7646"/>
</dbReference>
<dbReference type="InterPro" id="IPR035625">
    <property type="entry name" value="Tfc3-like_eWH"/>
</dbReference>
<gene>
    <name evidence="9" type="ORF">URODEC1_LOCUS40125</name>
</gene>
<sequence length="1688" mass="190824">MDTLVAAALEEVCARLSRGLPVTDLWAAISGASEVAGLPLDPAVKHVLLARLTALPVISLVEGEREGAPCFHPAEKDSVEEAERRGARLVATAAFRDNFLGIYDHNRCSDSKMSANQKKTLECIGASRTFGVTQSSLSKQLGIEGKNFHYVVKTLQSQGLIVGKQATAKSNDQVEAEYALRNNHIIRTKSLYLSRYAEDLNTNSYQRIKITKPKLGSGEQTNTDSLQGDTVGVDNKNDVSIRDYLPKMRAICDKLEEASGKALAVSDIKKDLSYRMAYGHRSWRNVLHKLLDAKLLEEIDAKVGDEVVHCLRLLRRFNPKEFKQKSTTLNYKLGKKVLATDQVMELPLENCIYDMINAQGPNGVTLVELGKRLEGKYSNLKELHNIVLPMRERFNLILDIEAVGKTKQYRVWTSKNFSLYKASLQNCDMQHDHDYCSNLWPLTQPKESDPLSPRGESFFNNKLLLEEGCHDKPFIQNLLSKHEACVGVSQLVEQDKVAFQRKRCGWLASTSDDRRQKRILHILKKRNFILMVELHKWLRRLEKENGKLMDRKTLIRTLNKLQQEGTCKCTKVNVPVVTNYTGSRSVDVILNPSVRVMSPKLVDQIRNRLRNFDSESRSGAAAKLKQKRHVAAIFGLRVQRRVKDKKTSISEAIHANGFIGAKMIRAKLLHKFLWIYVSGLPNWCNLFDCAKEGKHDENLNRSHQLFSITAAINEMPLELFLQVVGSAKIDCMTTKCSLGKTLSEIPTNIYNQLMNTHAKGRLSRLINILDKLKLIGLVNRHLEDSDTQSDVVPTHSLELQPYIEESTSRIVPTLHVNVNHHAKLRHDFQLSKQESVDAYWETLKYCYLTAGLAEPSAFPGCCVPEVSHPRSWSTLRVMSTKQRLELQQRLMNESEKGNLSYKVCREIAKELNLSVQQVLRASSKNRNIHGQTSISGTKNQQKNSSKSTSQKRKRSADEISMKFIKQRFEARGSAEHWSAQSVLDEEIISPSSTDLPEQHYLLVSRSNSTPTCFIDTPSHTNKDKEIPTKQEQLVINSLFLLCKHIFLFNTDFSHWNNQVMQCATGTNTKDSGFREHVKLCRHPNSIHASKNMAIPYRSHGNVIKLDKAGITERGLCKSLAISNALELLKVFFLTSSSSRPEVQAALTATLQLYSESEIFTALSFLREKNFLVAGNRMKPVTLSGKFFFDASHSPFPFGSGKKASEFSKWLIEQKKDTGDNKVYLYPDLQCGEIVQLFSLVLSGELLISPFLSNEGVGEANEPNSFSLFIECSSELDGHTHKRRTVELESSKNKKHKPLPKVDSDFCYRRDKGFPGIQVALDQERIQTSNLMQELHHKECLMFTSVREMGNNDVDSQVEIRDMLSDLHNSSSCRCLLTASHLENSYSGWPWDAMKIYAEQLPSLSWNKNETFFLSSDLFRNAFCIIHQNCEQGVNLREISQAMHPLGLQSINLVVDTLERFHLIIKVNAYDGVQIVDSLYKPKYHITTHAEYIHCCCLQAAVFETSLTGDTRNTQKEKHAMPISLQGTVKKLGDGHTVTVLNVHGKQSSDLCSQCPGDDERSSTSDWGSGCYHVCDSHIYHPILPWINGDGSMNNTVYEGLSRRIIGHVMQYPGIIEEDIIHRMYVLNPQTCRTLLGKLTTDQHLYVRVLDESVPTAPTMLQSLLGQDHHEISKCGRRYFANPMSAFML</sequence>
<feature type="domain" description="General transcription factor 3C polypeptide 1 winged-helix" evidence="3">
    <location>
        <begin position="1"/>
        <end position="103"/>
    </location>
</feature>
<dbReference type="Proteomes" id="UP001497457">
    <property type="component" value="Chromosome 18b"/>
</dbReference>
<feature type="domain" description="GTF3C1 extended winged-helix" evidence="4">
    <location>
        <begin position="509"/>
        <end position="617"/>
    </location>
</feature>
<evidence type="ECO:0000259" key="8">
    <source>
        <dbReference type="Pfam" id="PF24658"/>
    </source>
</evidence>
<evidence type="ECO:0000313" key="10">
    <source>
        <dbReference type="Proteomes" id="UP001497457"/>
    </source>
</evidence>
<feature type="compositionally biased region" description="Polar residues" evidence="1">
    <location>
        <begin position="922"/>
        <end position="936"/>
    </location>
</feature>
<feature type="domain" description="DUF7645" evidence="6">
    <location>
        <begin position="875"/>
        <end position="931"/>
    </location>
</feature>
<protein>
    <recommendedName>
        <fullName evidence="11">B-block binding subunit of TFIIIC domain-containing protein</fullName>
    </recommendedName>
</protein>
<dbReference type="InterPro" id="IPR007309">
    <property type="entry name" value="TFIIIC_Bblock-bd"/>
</dbReference>
<feature type="domain" description="DUF7647" evidence="8">
    <location>
        <begin position="700"/>
        <end position="873"/>
    </location>
</feature>
<dbReference type="Pfam" id="PF24658">
    <property type="entry name" value="DUF7647"/>
    <property type="match status" value="1"/>
</dbReference>
<feature type="domain" description="B-block binding subunit of TFIIIC" evidence="2">
    <location>
        <begin position="117"/>
        <end position="198"/>
    </location>
</feature>
<dbReference type="InterPro" id="IPR056467">
    <property type="entry name" value="eWH_GTF3C1"/>
</dbReference>
<dbReference type="Pfam" id="PF24657">
    <property type="entry name" value="DUF7646"/>
    <property type="match status" value="1"/>
</dbReference>
<accession>A0ABC8Z5C2</accession>
<evidence type="ECO:0000256" key="1">
    <source>
        <dbReference type="SAM" id="MobiDB-lite"/>
    </source>
</evidence>
<feature type="domain" description="DUF7599" evidence="5">
    <location>
        <begin position="243"/>
        <end position="325"/>
    </location>
</feature>
<evidence type="ECO:0000259" key="7">
    <source>
        <dbReference type="Pfam" id="PF24657"/>
    </source>
</evidence>
<evidence type="ECO:0000259" key="3">
    <source>
        <dbReference type="Pfam" id="PF23704"/>
    </source>
</evidence>
<evidence type="ECO:0000313" key="9">
    <source>
        <dbReference type="EMBL" id="CAL4953404.1"/>
    </source>
</evidence>
<organism evidence="9 10">
    <name type="scientific">Urochloa decumbens</name>
    <dbReference type="NCBI Taxonomy" id="240449"/>
    <lineage>
        <taxon>Eukaryota</taxon>
        <taxon>Viridiplantae</taxon>
        <taxon>Streptophyta</taxon>
        <taxon>Embryophyta</taxon>
        <taxon>Tracheophyta</taxon>
        <taxon>Spermatophyta</taxon>
        <taxon>Magnoliopsida</taxon>
        <taxon>Liliopsida</taxon>
        <taxon>Poales</taxon>
        <taxon>Poaceae</taxon>
        <taxon>PACMAD clade</taxon>
        <taxon>Panicoideae</taxon>
        <taxon>Panicodae</taxon>
        <taxon>Paniceae</taxon>
        <taxon>Melinidinae</taxon>
        <taxon>Urochloa</taxon>
    </lineage>
</organism>
<evidence type="ECO:0000259" key="5">
    <source>
        <dbReference type="Pfam" id="PF24538"/>
    </source>
</evidence>
<name>A0ABC8Z5C2_9POAL</name>
<dbReference type="PANTHER" id="PTHR15180:SF3">
    <property type="entry name" value="B-BLOCK BINDING SUBUNIT OF TFIIIC DOMAIN-CONTAINING PROTEIN"/>
    <property type="match status" value="1"/>
</dbReference>
<keyword evidence="10" id="KW-1185">Reference proteome</keyword>
<dbReference type="Pfam" id="PF04182">
    <property type="entry name" value="B-block_TFIIIC"/>
    <property type="match status" value="1"/>
</dbReference>
<evidence type="ECO:0000259" key="2">
    <source>
        <dbReference type="Pfam" id="PF04182"/>
    </source>
</evidence>
<dbReference type="EMBL" id="OZ075128">
    <property type="protein sequence ID" value="CAL4953404.1"/>
    <property type="molecule type" value="Genomic_DNA"/>
</dbReference>
<evidence type="ECO:0000259" key="6">
    <source>
        <dbReference type="Pfam" id="PF24655"/>
    </source>
</evidence>
<dbReference type="InterPro" id="IPR056064">
    <property type="entry name" value="DUF7647"/>
</dbReference>
<dbReference type="InterPro" id="IPR044210">
    <property type="entry name" value="Tfc3-like"/>
</dbReference>
<evidence type="ECO:0000259" key="4">
    <source>
        <dbReference type="Pfam" id="PF24101"/>
    </source>
</evidence>
<feature type="domain" description="DUF7646" evidence="7">
    <location>
        <begin position="334"/>
        <end position="419"/>
    </location>
</feature>
<dbReference type="Pfam" id="PF24538">
    <property type="entry name" value="DUF7599"/>
    <property type="match status" value="1"/>
</dbReference>
<dbReference type="Pfam" id="PF24655">
    <property type="entry name" value="DUF7645"/>
    <property type="match status" value="1"/>
</dbReference>
<dbReference type="Pfam" id="PF23704">
    <property type="entry name" value="WHD_GTF3C1_N"/>
    <property type="match status" value="1"/>
</dbReference>
<dbReference type="InterPro" id="IPR056428">
    <property type="entry name" value="WH_GTF3C1"/>
</dbReference>
<feature type="compositionally biased region" description="Low complexity" evidence="1">
    <location>
        <begin position="937"/>
        <end position="948"/>
    </location>
</feature>
<dbReference type="CDD" id="cd16169">
    <property type="entry name" value="Tau138_eWH"/>
    <property type="match status" value="1"/>
</dbReference>
<dbReference type="InterPro" id="IPR056020">
    <property type="entry name" value="DUF7599"/>
</dbReference>
<dbReference type="PANTHER" id="PTHR15180">
    <property type="entry name" value="GENERAL TRANSCRIPTION FACTOR 3C POLYPEPTIDE 1"/>
    <property type="match status" value="1"/>
</dbReference>